<dbReference type="EMBL" id="CAJNOH010007995">
    <property type="protein sequence ID" value="CAF1470440.1"/>
    <property type="molecule type" value="Genomic_DNA"/>
</dbReference>
<organism evidence="3 5">
    <name type="scientific">Rotaria sordida</name>
    <dbReference type="NCBI Taxonomy" id="392033"/>
    <lineage>
        <taxon>Eukaryota</taxon>
        <taxon>Metazoa</taxon>
        <taxon>Spiralia</taxon>
        <taxon>Gnathifera</taxon>
        <taxon>Rotifera</taxon>
        <taxon>Eurotatoria</taxon>
        <taxon>Bdelloidea</taxon>
        <taxon>Philodinida</taxon>
        <taxon>Philodinidae</taxon>
        <taxon>Rotaria</taxon>
    </lineage>
</organism>
<evidence type="ECO:0000313" key="4">
    <source>
        <dbReference type="EMBL" id="CAF1644789.1"/>
    </source>
</evidence>
<accession>A0A815R0F2</accession>
<feature type="non-terminal residue" evidence="3">
    <location>
        <position position="1"/>
    </location>
</feature>
<sequence length="424" mass="49690">NIIFHRNHPNERLGLTLCYGITSKSTTNIYIQQSIAGHQGELRSGDQIIKINNHRVISRDEAINRVNGTCHILLQIVRFQVNCLPIIQSIPLTEDDNGVVLACNTDIETTNQKSSNECNNLIKSCISLSSSTLNNNSLYCRRIQSYTDQFQYSRCLSLNDLRSCIKHEEKQIQYKKPLIRSQSLLEITTDNEQIILKPLPFNNQSQQNLIVKRRNDSGSSRSKSIDSYHSHYNNNHNQWTLKHFRRRCREQRLKEQYQTTDDKPMSELKQGKYWTRQQRKEHLAKTNQYRQRAKFFQQCSIIPYSDSATEDFNLLNRIFIQENQQELNEKLYLAYKYGQQSSIERNRLKRMIQQHYFNRIKSQSTTTISISSTINQPPLKEKHKKYIRKSQIQDDDAMDTNQSSSMNGIQIGANNTMKNQNYLP</sequence>
<evidence type="ECO:0000259" key="2">
    <source>
        <dbReference type="PROSITE" id="PS50106"/>
    </source>
</evidence>
<evidence type="ECO:0000313" key="5">
    <source>
        <dbReference type="Proteomes" id="UP000663854"/>
    </source>
</evidence>
<evidence type="ECO:0000256" key="1">
    <source>
        <dbReference type="SAM" id="MobiDB-lite"/>
    </source>
</evidence>
<dbReference type="Proteomes" id="UP000663854">
    <property type="component" value="Unassembled WGS sequence"/>
</dbReference>
<evidence type="ECO:0000313" key="3">
    <source>
        <dbReference type="EMBL" id="CAF1470440.1"/>
    </source>
</evidence>
<dbReference type="InterPro" id="IPR001478">
    <property type="entry name" value="PDZ"/>
</dbReference>
<dbReference type="EMBL" id="CAJNOL010009663">
    <property type="protein sequence ID" value="CAF1644789.1"/>
    <property type="molecule type" value="Genomic_DNA"/>
</dbReference>
<reference evidence="3" key="1">
    <citation type="submission" date="2021-02" db="EMBL/GenBank/DDBJ databases">
        <authorList>
            <person name="Nowell W R."/>
        </authorList>
    </citation>
    <scope>NUCLEOTIDE SEQUENCE</scope>
</reference>
<protein>
    <recommendedName>
        <fullName evidence="2">PDZ domain-containing protein</fullName>
    </recommendedName>
</protein>
<dbReference type="PANTHER" id="PTHR15545">
    <property type="entry name" value="PDZ DOMAIN CONTAINING RING FINGER PROTEIN 3, 4"/>
    <property type="match status" value="1"/>
</dbReference>
<comment type="caution">
    <text evidence="3">The sequence shown here is derived from an EMBL/GenBank/DDBJ whole genome shotgun (WGS) entry which is preliminary data.</text>
</comment>
<feature type="compositionally biased region" description="Polar residues" evidence="1">
    <location>
        <begin position="399"/>
        <end position="424"/>
    </location>
</feature>
<dbReference type="AlphaFoldDB" id="A0A815R0F2"/>
<dbReference type="PROSITE" id="PS50106">
    <property type="entry name" value="PDZ"/>
    <property type="match status" value="1"/>
</dbReference>
<dbReference type="PANTHER" id="PTHR15545:SF8">
    <property type="entry name" value="SLO-INTERACTING PROTEIN 1"/>
    <property type="match status" value="1"/>
</dbReference>
<keyword evidence="6" id="KW-1185">Reference proteome</keyword>
<dbReference type="SUPFAM" id="SSF50156">
    <property type="entry name" value="PDZ domain-like"/>
    <property type="match status" value="1"/>
</dbReference>
<dbReference type="Gene3D" id="2.30.42.10">
    <property type="match status" value="1"/>
</dbReference>
<evidence type="ECO:0000313" key="6">
    <source>
        <dbReference type="Proteomes" id="UP000663870"/>
    </source>
</evidence>
<feature type="domain" description="PDZ" evidence="2">
    <location>
        <begin position="1"/>
        <end position="69"/>
    </location>
</feature>
<feature type="region of interest" description="Disordered" evidence="1">
    <location>
        <begin position="389"/>
        <end position="424"/>
    </location>
</feature>
<dbReference type="Proteomes" id="UP000663870">
    <property type="component" value="Unassembled WGS sequence"/>
</dbReference>
<proteinExistence type="predicted"/>
<name>A0A815R0F2_9BILA</name>
<dbReference type="InterPro" id="IPR051971">
    <property type="entry name" value="E3_ubiquitin-PDZ_ligase"/>
</dbReference>
<gene>
    <name evidence="4" type="ORF">JXQ802_LOCUS53720</name>
    <name evidence="3" type="ORF">PYM288_LOCUS37318</name>
</gene>
<dbReference type="InterPro" id="IPR036034">
    <property type="entry name" value="PDZ_sf"/>
</dbReference>